<reference evidence="8 9" key="1">
    <citation type="submission" date="2015-08" db="EMBL/GenBank/DDBJ databases">
        <title>Enterococcus genome sequence.</title>
        <authorList>
            <person name="Acedo J.Z."/>
            <person name="Vederas J.C."/>
        </authorList>
    </citation>
    <scope>NUCLEOTIDE SEQUENCE [LARGE SCALE GENOMIC DNA]</scope>
    <source>
        <strain evidence="8 9">49</strain>
    </source>
</reference>
<name>A0A267HPP6_9ENTE</name>
<dbReference type="InterPro" id="IPR051461">
    <property type="entry name" value="UPF0750_membrane"/>
</dbReference>
<gene>
    <name evidence="8" type="ORF">AKL21_09855</name>
</gene>
<feature type="transmembrane region" description="Helical" evidence="6">
    <location>
        <begin position="66"/>
        <end position="85"/>
    </location>
</feature>
<dbReference type="PIRSF" id="PIRSF006483">
    <property type="entry name" value="Membrane_protein_YitT"/>
    <property type="match status" value="1"/>
</dbReference>
<evidence type="ECO:0000256" key="2">
    <source>
        <dbReference type="ARBA" id="ARBA00022475"/>
    </source>
</evidence>
<sequence length="307" mass="34240">MKNFNGYYRLELLKRLLTVLVVGFFTATALNLFLIPAHVMSAGMSGVAQILIYVTQKYIGIKLNTGFVFLLLNIPIFVLGLLHLGKEAMEWSFANVISITLFTMFIPQKIIINNILMNALVGGVLIGVCVGFSLKLGFTTGGMDIISCVLSKTSGKTVGKYMFVLNAVIVMLTGLFFSWESALYTIICIYCMSYVIDMIHTNHQKITVFITTSKLEYVKEKIVETTYRGMTIIPSVGGYSGAESNIIMIVITRYELYDLRQAIIDSDPEAFVNVIPTHSVFGKFASGEEPYTAQDRKLYTPKVKKLF</sequence>
<dbReference type="AlphaFoldDB" id="A0A267HPP6"/>
<evidence type="ECO:0000313" key="9">
    <source>
        <dbReference type="Proteomes" id="UP000216797"/>
    </source>
</evidence>
<comment type="caution">
    <text evidence="8">The sequence shown here is derived from an EMBL/GenBank/DDBJ whole genome shotgun (WGS) entry which is preliminary data.</text>
</comment>
<dbReference type="InterPro" id="IPR019264">
    <property type="entry name" value="DUF2179"/>
</dbReference>
<dbReference type="Pfam" id="PF02588">
    <property type="entry name" value="YitT_membrane"/>
    <property type="match status" value="1"/>
</dbReference>
<dbReference type="InterPro" id="IPR003740">
    <property type="entry name" value="YitT"/>
</dbReference>
<protein>
    <recommendedName>
        <fullName evidence="7">DUF2179 domain-containing protein</fullName>
    </recommendedName>
</protein>
<dbReference type="Proteomes" id="UP000216797">
    <property type="component" value="Unassembled WGS sequence"/>
</dbReference>
<dbReference type="InterPro" id="IPR015867">
    <property type="entry name" value="N-reg_PII/ATP_PRibTrfase_C"/>
</dbReference>
<dbReference type="PANTHER" id="PTHR33545">
    <property type="entry name" value="UPF0750 MEMBRANE PROTEIN YITT-RELATED"/>
    <property type="match status" value="1"/>
</dbReference>
<evidence type="ECO:0000256" key="3">
    <source>
        <dbReference type="ARBA" id="ARBA00022692"/>
    </source>
</evidence>
<dbReference type="Gene3D" id="3.30.70.120">
    <property type="match status" value="1"/>
</dbReference>
<feature type="transmembrane region" description="Helical" evidence="6">
    <location>
        <begin position="91"/>
        <end position="108"/>
    </location>
</feature>
<keyword evidence="2" id="KW-1003">Cell membrane</keyword>
<feature type="transmembrane region" description="Helical" evidence="6">
    <location>
        <begin position="163"/>
        <end position="196"/>
    </location>
</feature>
<organism evidence="8 9">
    <name type="scientific">Enterococcus canintestini</name>
    <dbReference type="NCBI Taxonomy" id="317010"/>
    <lineage>
        <taxon>Bacteria</taxon>
        <taxon>Bacillati</taxon>
        <taxon>Bacillota</taxon>
        <taxon>Bacilli</taxon>
        <taxon>Lactobacillales</taxon>
        <taxon>Enterococcaceae</taxon>
        <taxon>Enterococcus</taxon>
    </lineage>
</organism>
<evidence type="ECO:0000256" key="6">
    <source>
        <dbReference type="SAM" id="Phobius"/>
    </source>
</evidence>
<dbReference type="CDD" id="cd16380">
    <property type="entry name" value="YitT_C"/>
    <property type="match status" value="1"/>
</dbReference>
<keyword evidence="5 6" id="KW-0472">Membrane</keyword>
<dbReference type="PANTHER" id="PTHR33545:SF5">
    <property type="entry name" value="UPF0750 MEMBRANE PROTEIN YITT"/>
    <property type="match status" value="1"/>
</dbReference>
<evidence type="ECO:0000259" key="7">
    <source>
        <dbReference type="Pfam" id="PF10035"/>
    </source>
</evidence>
<dbReference type="RefSeq" id="WP_095006931.1">
    <property type="nucleotide sequence ID" value="NZ_LHUG01000008.1"/>
</dbReference>
<dbReference type="GO" id="GO:0005886">
    <property type="term" value="C:plasma membrane"/>
    <property type="evidence" value="ECO:0007669"/>
    <property type="project" value="UniProtKB-SubCell"/>
</dbReference>
<evidence type="ECO:0000256" key="5">
    <source>
        <dbReference type="ARBA" id="ARBA00023136"/>
    </source>
</evidence>
<evidence type="ECO:0000256" key="4">
    <source>
        <dbReference type="ARBA" id="ARBA00022989"/>
    </source>
</evidence>
<feature type="domain" description="DUF2179" evidence="7">
    <location>
        <begin position="228"/>
        <end position="282"/>
    </location>
</feature>
<dbReference type="EMBL" id="LHUG01000008">
    <property type="protein sequence ID" value="PAB00286.1"/>
    <property type="molecule type" value="Genomic_DNA"/>
</dbReference>
<feature type="transmembrane region" description="Helical" evidence="6">
    <location>
        <begin position="115"/>
        <end position="134"/>
    </location>
</feature>
<keyword evidence="4 6" id="KW-1133">Transmembrane helix</keyword>
<evidence type="ECO:0000313" key="8">
    <source>
        <dbReference type="EMBL" id="PAB00286.1"/>
    </source>
</evidence>
<proteinExistence type="predicted"/>
<keyword evidence="9" id="KW-1185">Reference proteome</keyword>
<feature type="transmembrane region" description="Helical" evidence="6">
    <location>
        <begin position="12"/>
        <end position="29"/>
    </location>
</feature>
<comment type="subcellular location">
    <subcellularLocation>
        <location evidence="1">Cell membrane</location>
        <topology evidence="1">Multi-pass membrane protein</topology>
    </subcellularLocation>
</comment>
<keyword evidence="3 6" id="KW-0812">Transmembrane</keyword>
<accession>A0A267HPP6</accession>
<evidence type="ECO:0000256" key="1">
    <source>
        <dbReference type="ARBA" id="ARBA00004651"/>
    </source>
</evidence>
<dbReference type="Pfam" id="PF10035">
    <property type="entry name" value="DUF2179"/>
    <property type="match status" value="1"/>
</dbReference>